<dbReference type="PANTHER" id="PTHR42648:SF28">
    <property type="entry name" value="TRANSPOSON-ENCODED PROTEIN WITH RIBONUCLEASE H-LIKE AND RETROVIRUS ZINC FINGER-LIKE DOMAINS"/>
    <property type="match status" value="1"/>
</dbReference>
<dbReference type="EMBL" id="QXGB01005240">
    <property type="protein sequence ID" value="KAE9163621.1"/>
    <property type="molecule type" value="Genomic_DNA"/>
</dbReference>
<evidence type="ECO:0000259" key="2">
    <source>
        <dbReference type="PROSITE" id="PS50994"/>
    </source>
</evidence>
<dbReference type="GO" id="GO:0015074">
    <property type="term" value="P:DNA integration"/>
    <property type="evidence" value="ECO:0007669"/>
    <property type="project" value="InterPro"/>
</dbReference>
<dbReference type="Proteomes" id="UP000433483">
    <property type="component" value="Unassembled WGS sequence"/>
</dbReference>
<organism evidence="3 6">
    <name type="scientific">Phytophthora fragariae</name>
    <dbReference type="NCBI Taxonomy" id="53985"/>
    <lineage>
        <taxon>Eukaryota</taxon>
        <taxon>Sar</taxon>
        <taxon>Stramenopiles</taxon>
        <taxon>Oomycota</taxon>
        <taxon>Peronosporomycetes</taxon>
        <taxon>Peronosporales</taxon>
        <taxon>Peronosporaceae</taxon>
        <taxon>Phytophthora</taxon>
    </lineage>
</organism>
<dbReference type="InterPro" id="IPR036397">
    <property type="entry name" value="RNaseH_sf"/>
</dbReference>
<evidence type="ECO:0000313" key="3">
    <source>
        <dbReference type="EMBL" id="KAE8961546.1"/>
    </source>
</evidence>
<proteinExistence type="predicted"/>
<evidence type="ECO:0000313" key="5">
    <source>
        <dbReference type="Proteomes" id="UP000433483"/>
    </source>
</evidence>
<dbReference type="GO" id="GO:0003676">
    <property type="term" value="F:nucleic acid binding"/>
    <property type="evidence" value="ECO:0007669"/>
    <property type="project" value="InterPro"/>
</dbReference>
<dbReference type="PROSITE" id="PS50994">
    <property type="entry name" value="INTEGRASE"/>
    <property type="match status" value="1"/>
</dbReference>
<dbReference type="InterPro" id="IPR057670">
    <property type="entry name" value="SH3_retrovirus"/>
</dbReference>
<keyword evidence="5" id="KW-1185">Reference proteome</keyword>
<evidence type="ECO:0000313" key="4">
    <source>
        <dbReference type="EMBL" id="KAE9163621.1"/>
    </source>
</evidence>
<dbReference type="OrthoDB" id="129320at2759"/>
<evidence type="ECO:0000313" key="6">
    <source>
        <dbReference type="Proteomes" id="UP000460718"/>
    </source>
</evidence>
<dbReference type="Gene3D" id="3.30.420.10">
    <property type="entry name" value="Ribonuclease H-like superfamily/Ribonuclease H"/>
    <property type="match status" value="1"/>
</dbReference>
<dbReference type="EMBL" id="QXFW01005592">
    <property type="protein sequence ID" value="KAE8961546.1"/>
    <property type="molecule type" value="Genomic_DNA"/>
</dbReference>
<evidence type="ECO:0000256" key="1">
    <source>
        <dbReference type="SAM" id="MobiDB-lite"/>
    </source>
</evidence>
<feature type="region of interest" description="Disordered" evidence="1">
    <location>
        <begin position="391"/>
        <end position="422"/>
    </location>
</feature>
<sequence length="649" mass="74102">MVDKELVRGMIMTQRTQDTCDACHLGKQKKKKHRKKLERATNAPNQAVYADLLIPSKDNGTRYEAVLVIMDGYTRFVTVHLLTSKSSDVINKHLKEYVLWAERQAGRNKSRAPYTVKRVWTDKGGEFVNTEMADWYVAQGIEHVRVGPKSSQLNLCERTHQSLIAMVKATMEHAGFPRSFWPEVLRNAVYVKNRIYNKGTQGVPYEMMFGSKPDLHHIRKFGSLAYAHIPVTPGRRKHHPNAKIDFVLGYTEDVVGCKVYFPEEHTAKYVADLRVAENVVYRDRHAVDEDELDLSSLHFTRNAEYTDTDATSPNVETNEALTEEELDETNYILSAEVDERDSNVDMDTDCSVRCPEAMRPSDNEWDIVPESDVSDVQLADCDQEQQVVQGRSIDEAETDDYDHEPHGDEHEEGERICGSSDPASEDALFDEDEDVTVASGFAPEEDERFAEDTSFSYCFADGEKDGHDNGVILDKDDETGAVETLDARAIMPTQQTGKRTHRDETRSEEERIEQEATKQEPKRTRTCLREYHERRCPRYLNDYVTNVTLSNSRILDKNGRPIRASEVKLPRNRREMMRSKWREFFLTAELEEMAALKAKGAIEEIPADEMPADAKAVNTMWVYAFKSDHQGQGLEQCNVIVIGSPNRDQ</sequence>
<feature type="compositionally biased region" description="Basic and acidic residues" evidence="1">
    <location>
        <begin position="403"/>
        <end position="415"/>
    </location>
</feature>
<name>A0A6A3GWM7_9STRA</name>
<reference evidence="3 6" key="1">
    <citation type="submission" date="2018-09" db="EMBL/GenBank/DDBJ databases">
        <title>Genomic investigation of the strawberry pathogen Phytophthora fragariae indicates pathogenicity is determined by transcriptional variation in three key races.</title>
        <authorList>
            <person name="Adams T.M."/>
            <person name="Armitage A.D."/>
            <person name="Sobczyk M.K."/>
            <person name="Bates H.J."/>
            <person name="Dunwell J.M."/>
            <person name="Nellist C.F."/>
            <person name="Harrison R.J."/>
        </authorList>
    </citation>
    <scope>NUCLEOTIDE SEQUENCE [LARGE SCALE GENOMIC DNA]</scope>
    <source>
        <strain evidence="4 5">NOV-27</strain>
        <strain evidence="3 6">SCRP245</strain>
    </source>
</reference>
<comment type="caution">
    <text evidence="3">The sequence shown here is derived from an EMBL/GenBank/DDBJ whole genome shotgun (WGS) entry which is preliminary data.</text>
</comment>
<gene>
    <name evidence="4" type="ORF">PF005_g30372</name>
    <name evidence="3" type="ORF">PF011_g29711</name>
</gene>
<protein>
    <recommendedName>
        <fullName evidence="2">Integrase catalytic domain-containing protein</fullName>
    </recommendedName>
</protein>
<dbReference type="InterPro" id="IPR001584">
    <property type="entry name" value="Integrase_cat-core"/>
</dbReference>
<dbReference type="Proteomes" id="UP000460718">
    <property type="component" value="Unassembled WGS sequence"/>
</dbReference>
<feature type="region of interest" description="Disordered" evidence="1">
    <location>
        <begin position="493"/>
        <end position="524"/>
    </location>
</feature>
<dbReference type="InterPro" id="IPR039537">
    <property type="entry name" value="Retrotran_Ty1/copia-like"/>
</dbReference>
<dbReference type="SUPFAM" id="SSF53098">
    <property type="entry name" value="Ribonuclease H-like"/>
    <property type="match status" value="1"/>
</dbReference>
<dbReference type="Pfam" id="PF25597">
    <property type="entry name" value="SH3_retrovirus"/>
    <property type="match status" value="1"/>
</dbReference>
<accession>A0A6A3GWM7</accession>
<dbReference type="AlphaFoldDB" id="A0A6A3GWM7"/>
<dbReference type="InterPro" id="IPR012337">
    <property type="entry name" value="RNaseH-like_sf"/>
</dbReference>
<feature type="compositionally biased region" description="Basic and acidic residues" evidence="1">
    <location>
        <begin position="501"/>
        <end position="524"/>
    </location>
</feature>
<dbReference type="PANTHER" id="PTHR42648">
    <property type="entry name" value="TRANSPOSASE, PUTATIVE-RELATED"/>
    <property type="match status" value="1"/>
</dbReference>
<feature type="domain" description="Integrase catalytic" evidence="2">
    <location>
        <begin position="40"/>
        <end position="212"/>
    </location>
</feature>